<name>A0A3S5CJK5_9PLAT</name>
<proteinExistence type="predicted"/>
<evidence type="ECO:0000313" key="1">
    <source>
        <dbReference type="EMBL" id="VEL26736.1"/>
    </source>
</evidence>
<accession>A0A3S5CJK5</accession>
<sequence>MRTPKLAERPTGRPVPHQGRLEVVGNEGRNGRAGGQAKCLGWVEIPHVGIRFEEASDRDS</sequence>
<organism evidence="1 2">
    <name type="scientific">Protopolystoma xenopodis</name>
    <dbReference type="NCBI Taxonomy" id="117903"/>
    <lineage>
        <taxon>Eukaryota</taxon>
        <taxon>Metazoa</taxon>
        <taxon>Spiralia</taxon>
        <taxon>Lophotrochozoa</taxon>
        <taxon>Platyhelminthes</taxon>
        <taxon>Monogenea</taxon>
        <taxon>Polyopisthocotylea</taxon>
        <taxon>Polystomatidea</taxon>
        <taxon>Polystomatidae</taxon>
        <taxon>Protopolystoma</taxon>
    </lineage>
</organism>
<reference evidence="1" key="1">
    <citation type="submission" date="2018-11" db="EMBL/GenBank/DDBJ databases">
        <authorList>
            <consortium name="Pathogen Informatics"/>
        </authorList>
    </citation>
    <scope>NUCLEOTIDE SEQUENCE</scope>
</reference>
<dbReference type="EMBL" id="CAAALY010082341">
    <property type="protein sequence ID" value="VEL26736.1"/>
    <property type="molecule type" value="Genomic_DNA"/>
</dbReference>
<keyword evidence="2" id="KW-1185">Reference proteome</keyword>
<evidence type="ECO:0000313" key="2">
    <source>
        <dbReference type="Proteomes" id="UP000784294"/>
    </source>
</evidence>
<dbReference type="AlphaFoldDB" id="A0A3S5CJK5"/>
<dbReference type="Proteomes" id="UP000784294">
    <property type="component" value="Unassembled WGS sequence"/>
</dbReference>
<comment type="caution">
    <text evidence="1">The sequence shown here is derived from an EMBL/GenBank/DDBJ whole genome shotgun (WGS) entry which is preliminary data.</text>
</comment>
<protein>
    <submittedName>
        <fullName evidence="1">Uncharacterized protein</fullName>
    </submittedName>
</protein>
<gene>
    <name evidence="1" type="ORF">PXEA_LOCUS20176</name>
</gene>